<keyword evidence="2" id="KW-0378">Hydrolase</keyword>
<dbReference type="PANTHER" id="PTHR46825">
    <property type="entry name" value="D-ALANYL-D-ALANINE-CARBOXYPEPTIDASE/ENDOPEPTIDASE AMPH"/>
    <property type="match status" value="1"/>
</dbReference>
<evidence type="ECO:0000259" key="1">
    <source>
        <dbReference type="Pfam" id="PF00144"/>
    </source>
</evidence>
<dbReference type="InterPro" id="IPR050491">
    <property type="entry name" value="AmpC-like"/>
</dbReference>
<dbReference type="InterPro" id="IPR006311">
    <property type="entry name" value="TAT_signal"/>
</dbReference>
<reference evidence="2 3" key="1">
    <citation type="submission" date="2024-10" db="EMBL/GenBank/DDBJ databases">
        <title>The Natural Products Discovery Center: Release of the First 8490 Sequenced Strains for Exploring Actinobacteria Biosynthetic Diversity.</title>
        <authorList>
            <person name="Kalkreuter E."/>
            <person name="Kautsar S.A."/>
            <person name="Yang D."/>
            <person name="Bader C.D."/>
            <person name="Teijaro C.N."/>
            <person name="Fluegel L."/>
            <person name="Davis C.M."/>
            <person name="Simpson J.R."/>
            <person name="Lauterbach L."/>
            <person name="Steele A.D."/>
            <person name="Gui C."/>
            <person name="Meng S."/>
            <person name="Li G."/>
            <person name="Viehrig K."/>
            <person name="Ye F."/>
            <person name="Su P."/>
            <person name="Kiefer A.F."/>
            <person name="Nichols A."/>
            <person name="Cepeda A.J."/>
            <person name="Yan W."/>
            <person name="Fan B."/>
            <person name="Jiang Y."/>
            <person name="Adhikari A."/>
            <person name="Zheng C.-J."/>
            <person name="Schuster L."/>
            <person name="Cowan T.M."/>
            <person name="Smanski M.J."/>
            <person name="Chevrette M.G."/>
            <person name="De Carvalho L.P.S."/>
            <person name="Shen B."/>
        </authorList>
    </citation>
    <scope>NUCLEOTIDE SEQUENCE [LARGE SCALE GENOMIC DNA]</scope>
    <source>
        <strain evidence="2 3">NPDC050545</strain>
    </source>
</reference>
<evidence type="ECO:0000313" key="2">
    <source>
        <dbReference type="EMBL" id="MFI6505838.1"/>
    </source>
</evidence>
<evidence type="ECO:0000313" key="3">
    <source>
        <dbReference type="Proteomes" id="UP001612741"/>
    </source>
</evidence>
<keyword evidence="3" id="KW-1185">Reference proteome</keyword>
<dbReference type="EC" id="3.-.-.-" evidence="2"/>
<dbReference type="PROSITE" id="PS51318">
    <property type="entry name" value="TAT"/>
    <property type="match status" value="1"/>
</dbReference>
<name>A0ABW7ZCF1_9ACTN</name>
<dbReference type="Pfam" id="PF00144">
    <property type="entry name" value="Beta-lactamase"/>
    <property type="match status" value="1"/>
</dbReference>
<proteinExistence type="predicted"/>
<dbReference type="RefSeq" id="WP_397092246.1">
    <property type="nucleotide sequence ID" value="NZ_JBITGY010000024.1"/>
</dbReference>
<dbReference type="Proteomes" id="UP001612741">
    <property type="component" value="Unassembled WGS sequence"/>
</dbReference>
<protein>
    <submittedName>
        <fullName evidence="2">Serine hydrolase domain-containing protein</fullName>
        <ecNumber evidence="2">3.-.-.-</ecNumber>
    </submittedName>
</protein>
<dbReference type="GO" id="GO:0016787">
    <property type="term" value="F:hydrolase activity"/>
    <property type="evidence" value="ECO:0007669"/>
    <property type="project" value="UniProtKB-KW"/>
</dbReference>
<comment type="caution">
    <text evidence="2">The sequence shown here is derived from an EMBL/GenBank/DDBJ whole genome shotgun (WGS) entry which is preliminary data.</text>
</comment>
<feature type="domain" description="Beta-lactamase-related" evidence="1">
    <location>
        <begin position="60"/>
        <end position="390"/>
    </location>
</feature>
<gene>
    <name evidence="2" type="ORF">ACIBG2_51255</name>
</gene>
<dbReference type="PANTHER" id="PTHR46825:SF7">
    <property type="entry name" value="D-ALANYL-D-ALANINE CARBOXYPEPTIDASE"/>
    <property type="match status" value="1"/>
</dbReference>
<dbReference type="EMBL" id="JBITGY010000024">
    <property type="protein sequence ID" value="MFI6505838.1"/>
    <property type="molecule type" value="Genomic_DNA"/>
</dbReference>
<accession>A0ABW7ZCF1</accession>
<dbReference type="InterPro" id="IPR012338">
    <property type="entry name" value="Beta-lactam/transpept-like"/>
</dbReference>
<sequence length="405" mass="42989">MSPSHPTRAALPPPPATPRWRRALAPATAAAVALGVLGLAAAPAAAEAGARARPADAVQTALEGLVGTGGFPGTLASTRDRGGRVRDYTAGVADLATRAKVPRNGKVRIGSTTKTFLATLVLQLAGEGKIDLDAPVETYLPGLIRANGNDGRRFTVRQALQHTAGLPDYEHDLLGSWPSWTQARHRYFEPRDVLDVGLARQPAFAPGTGWAYSNTGYIALGLLVQKITGRPLGEEITNRIITPLRLRDTYWPGVGEQNIRGPHPKGYRAKTNEPGAELAEVTQLDPSWAWAAGQMISTPRDVNRFLGALLDGRLLKPDLLQQMKQTVAAPGFPKGWSYGLGLMKIELSCGGHAWAHGGDISGYEVRNGATEDGRAATIAVTAMPYTKPAADQVNAALDTALCAQR</sequence>
<dbReference type="Gene3D" id="3.40.710.10">
    <property type="entry name" value="DD-peptidase/beta-lactamase superfamily"/>
    <property type="match status" value="1"/>
</dbReference>
<organism evidence="2 3">
    <name type="scientific">Nonomuraea typhae</name>
    <dbReference type="NCBI Taxonomy" id="2603600"/>
    <lineage>
        <taxon>Bacteria</taxon>
        <taxon>Bacillati</taxon>
        <taxon>Actinomycetota</taxon>
        <taxon>Actinomycetes</taxon>
        <taxon>Streptosporangiales</taxon>
        <taxon>Streptosporangiaceae</taxon>
        <taxon>Nonomuraea</taxon>
    </lineage>
</organism>
<dbReference type="InterPro" id="IPR001466">
    <property type="entry name" value="Beta-lactam-related"/>
</dbReference>
<dbReference type="SUPFAM" id="SSF56601">
    <property type="entry name" value="beta-lactamase/transpeptidase-like"/>
    <property type="match status" value="1"/>
</dbReference>